<dbReference type="Proteomes" id="UP000233722">
    <property type="component" value="Unassembled WGS sequence"/>
</dbReference>
<dbReference type="RefSeq" id="WP_101431107.1">
    <property type="nucleotide sequence ID" value="NZ_PCHA01000037.1"/>
</dbReference>
<protein>
    <submittedName>
        <fullName evidence="1">Uncharacterized protein</fullName>
    </submittedName>
</protein>
<sequence>MNTNEYLQWFADNTLPTPATPPKASVSGKDAAKIARMMMDGEHTAEDVAAEFSRIHGPGRPRRYEHREETTTMHLRLPESR</sequence>
<gene>
    <name evidence="1" type="ORF">CQR45_1719</name>
</gene>
<proteinExistence type="predicted"/>
<evidence type="ECO:0000313" key="2">
    <source>
        <dbReference type="Proteomes" id="UP000233722"/>
    </source>
</evidence>
<dbReference type="AlphaFoldDB" id="A0A2N3QND0"/>
<organism evidence="1 2">
    <name type="scientific">Bifidobacterium pseudolongum subsp. globosum</name>
    <dbReference type="NCBI Taxonomy" id="1690"/>
    <lineage>
        <taxon>Bacteria</taxon>
        <taxon>Bacillati</taxon>
        <taxon>Actinomycetota</taxon>
        <taxon>Actinomycetes</taxon>
        <taxon>Bifidobacteriales</taxon>
        <taxon>Bifidobacteriaceae</taxon>
        <taxon>Bifidobacterium</taxon>
    </lineage>
</organism>
<dbReference type="EMBL" id="PCHA01000037">
    <property type="protein sequence ID" value="PKU93189.1"/>
    <property type="molecule type" value="Genomic_DNA"/>
</dbReference>
<comment type="caution">
    <text evidence="1">The sequence shown here is derived from an EMBL/GenBank/DDBJ whole genome shotgun (WGS) entry which is preliminary data.</text>
</comment>
<name>A0A2N3QND0_9BIFI</name>
<reference evidence="1 2" key="1">
    <citation type="submission" date="2017-10" db="EMBL/GenBank/DDBJ databases">
        <title>Bifidobacterium genomics.</title>
        <authorList>
            <person name="Lugli G.A."/>
            <person name="Milani C."/>
            <person name="Mancabelli L."/>
        </authorList>
    </citation>
    <scope>NUCLEOTIDE SEQUENCE [LARGE SCALE GENOMIC DNA]</scope>
    <source>
        <strain evidence="1 2">1747B</strain>
    </source>
</reference>
<evidence type="ECO:0000313" key="1">
    <source>
        <dbReference type="EMBL" id="PKU93189.1"/>
    </source>
</evidence>
<accession>A0A2N3QND0</accession>